<evidence type="ECO:0000256" key="1">
    <source>
        <dbReference type="SAM" id="MobiDB-lite"/>
    </source>
</evidence>
<dbReference type="AlphaFoldDB" id="G2YL72"/>
<reference evidence="3" key="1">
    <citation type="journal article" date="2011" name="PLoS Genet.">
        <title>Genomic analysis of the necrotrophic fungal pathogens Sclerotinia sclerotiorum and Botrytis cinerea.</title>
        <authorList>
            <person name="Amselem J."/>
            <person name="Cuomo C.A."/>
            <person name="van Kan J.A."/>
            <person name="Viaud M."/>
            <person name="Benito E.P."/>
            <person name="Couloux A."/>
            <person name="Coutinho P.M."/>
            <person name="de Vries R.P."/>
            <person name="Dyer P.S."/>
            <person name="Fillinger S."/>
            <person name="Fournier E."/>
            <person name="Gout L."/>
            <person name="Hahn M."/>
            <person name="Kohn L."/>
            <person name="Lapalu N."/>
            <person name="Plummer K.M."/>
            <person name="Pradier J.M."/>
            <person name="Quevillon E."/>
            <person name="Sharon A."/>
            <person name="Simon A."/>
            <person name="ten Have A."/>
            <person name="Tudzynski B."/>
            <person name="Tudzynski P."/>
            <person name="Wincker P."/>
            <person name="Andrew M."/>
            <person name="Anthouard V."/>
            <person name="Beever R.E."/>
            <person name="Beffa R."/>
            <person name="Benoit I."/>
            <person name="Bouzid O."/>
            <person name="Brault B."/>
            <person name="Chen Z."/>
            <person name="Choquer M."/>
            <person name="Collemare J."/>
            <person name="Cotton P."/>
            <person name="Danchin E.G."/>
            <person name="Da Silva C."/>
            <person name="Gautier A."/>
            <person name="Giraud C."/>
            <person name="Giraud T."/>
            <person name="Gonzalez C."/>
            <person name="Grossetete S."/>
            <person name="Guldener U."/>
            <person name="Henrissat B."/>
            <person name="Howlett B.J."/>
            <person name="Kodira C."/>
            <person name="Kretschmer M."/>
            <person name="Lappartient A."/>
            <person name="Leroch M."/>
            <person name="Levis C."/>
            <person name="Mauceli E."/>
            <person name="Neuveglise C."/>
            <person name="Oeser B."/>
            <person name="Pearson M."/>
            <person name="Poulain J."/>
            <person name="Poussereau N."/>
            <person name="Quesneville H."/>
            <person name="Rascle C."/>
            <person name="Schumacher J."/>
            <person name="Segurens B."/>
            <person name="Sexton A."/>
            <person name="Silva E."/>
            <person name="Sirven C."/>
            <person name="Soanes D.M."/>
            <person name="Talbot N.J."/>
            <person name="Templeton M."/>
            <person name="Yandava C."/>
            <person name="Yarden O."/>
            <person name="Zeng Q."/>
            <person name="Rollins J.A."/>
            <person name="Lebrun M.H."/>
            <person name="Dickman M."/>
        </authorList>
    </citation>
    <scope>NUCLEOTIDE SEQUENCE [LARGE SCALE GENOMIC DNA]</scope>
    <source>
        <strain evidence="3">T4</strain>
    </source>
</reference>
<feature type="region of interest" description="Disordered" evidence="1">
    <location>
        <begin position="68"/>
        <end position="89"/>
    </location>
</feature>
<sequence>MMIHSPQPLPPSTHIHLSMCPHGGPLCSVDVFPSNSTPFGISNFDLRPSTFVLRPSFHFPLSPTRSLQQQQSFGINGTPEDLSTTSFRL</sequence>
<dbReference type="InParanoid" id="G2YL72"/>
<dbReference type="EMBL" id="FQ790342">
    <property type="protein sequence ID" value="CCD52370.1"/>
    <property type="molecule type" value="Genomic_DNA"/>
</dbReference>
<name>G2YL72_BOTF4</name>
<evidence type="ECO:0000313" key="3">
    <source>
        <dbReference type="Proteomes" id="UP000008177"/>
    </source>
</evidence>
<gene>
    <name evidence="2" type="ORF">BofuT4_uP078850.1</name>
</gene>
<protein>
    <submittedName>
        <fullName evidence="2">Uncharacterized protein</fullName>
    </submittedName>
</protein>
<accession>G2YL72</accession>
<dbReference type="HOGENOM" id="CLU_2454475_0_0_1"/>
<proteinExistence type="predicted"/>
<dbReference type="Proteomes" id="UP000008177">
    <property type="component" value="Unplaced contigs"/>
</dbReference>
<evidence type="ECO:0000313" key="2">
    <source>
        <dbReference type="EMBL" id="CCD52370.1"/>
    </source>
</evidence>
<organism evidence="2 3">
    <name type="scientific">Botryotinia fuckeliana (strain T4)</name>
    <name type="common">Noble rot fungus</name>
    <name type="synonym">Botrytis cinerea</name>
    <dbReference type="NCBI Taxonomy" id="999810"/>
    <lineage>
        <taxon>Eukaryota</taxon>
        <taxon>Fungi</taxon>
        <taxon>Dikarya</taxon>
        <taxon>Ascomycota</taxon>
        <taxon>Pezizomycotina</taxon>
        <taxon>Leotiomycetes</taxon>
        <taxon>Helotiales</taxon>
        <taxon>Sclerotiniaceae</taxon>
        <taxon>Botrytis</taxon>
    </lineage>
</organism>